<protein>
    <submittedName>
        <fullName evidence="1">Uncharacterized protein</fullName>
    </submittedName>
</protein>
<feature type="non-terminal residue" evidence="1">
    <location>
        <position position="70"/>
    </location>
</feature>
<name>A0AAN6Q6X4_9PEZI</name>
<evidence type="ECO:0000313" key="1">
    <source>
        <dbReference type="EMBL" id="KAK4101872.1"/>
    </source>
</evidence>
<reference evidence="1" key="1">
    <citation type="journal article" date="2023" name="Mol. Phylogenet. Evol.">
        <title>Genome-scale phylogeny and comparative genomics of the fungal order Sordariales.</title>
        <authorList>
            <person name="Hensen N."/>
            <person name="Bonometti L."/>
            <person name="Westerberg I."/>
            <person name="Brannstrom I.O."/>
            <person name="Guillou S."/>
            <person name="Cros-Aarteil S."/>
            <person name="Calhoun S."/>
            <person name="Haridas S."/>
            <person name="Kuo A."/>
            <person name="Mondo S."/>
            <person name="Pangilinan J."/>
            <person name="Riley R."/>
            <person name="LaButti K."/>
            <person name="Andreopoulos B."/>
            <person name="Lipzen A."/>
            <person name="Chen C."/>
            <person name="Yan M."/>
            <person name="Daum C."/>
            <person name="Ng V."/>
            <person name="Clum A."/>
            <person name="Steindorff A."/>
            <person name="Ohm R.A."/>
            <person name="Martin F."/>
            <person name="Silar P."/>
            <person name="Natvig D.O."/>
            <person name="Lalanne C."/>
            <person name="Gautier V."/>
            <person name="Ament-Velasquez S.L."/>
            <person name="Kruys A."/>
            <person name="Hutchinson M.I."/>
            <person name="Powell A.J."/>
            <person name="Barry K."/>
            <person name="Miller A.N."/>
            <person name="Grigoriev I.V."/>
            <person name="Debuchy R."/>
            <person name="Gladieux P."/>
            <person name="Hiltunen Thoren M."/>
            <person name="Johannesson H."/>
        </authorList>
    </citation>
    <scope>NUCLEOTIDE SEQUENCE</scope>
    <source>
        <strain evidence="1">CBS 757.83</strain>
    </source>
</reference>
<evidence type="ECO:0000313" key="2">
    <source>
        <dbReference type="Proteomes" id="UP001305647"/>
    </source>
</evidence>
<comment type="caution">
    <text evidence="1">The sequence shown here is derived from an EMBL/GenBank/DDBJ whole genome shotgun (WGS) entry which is preliminary data.</text>
</comment>
<dbReference type="AlphaFoldDB" id="A0AAN6Q6X4"/>
<organism evidence="1 2">
    <name type="scientific">Parathielavia hyrcaniae</name>
    <dbReference type="NCBI Taxonomy" id="113614"/>
    <lineage>
        <taxon>Eukaryota</taxon>
        <taxon>Fungi</taxon>
        <taxon>Dikarya</taxon>
        <taxon>Ascomycota</taxon>
        <taxon>Pezizomycotina</taxon>
        <taxon>Sordariomycetes</taxon>
        <taxon>Sordariomycetidae</taxon>
        <taxon>Sordariales</taxon>
        <taxon>Chaetomiaceae</taxon>
        <taxon>Parathielavia</taxon>
    </lineage>
</organism>
<sequence>MHFLGTYVSNVNYVSAQECASSRSPSISAKADGVWSVIRCLGRLANLISGFPKDWQANPEQYLASKAQSS</sequence>
<reference evidence="1" key="2">
    <citation type="submission" date="2023-05" db="EMBL/GenBank/DDBJ databases">
        <authorList>
            <consortium name="Lawrence Berkeley National Laboratory"/>
            <person name="Steindorff A."/>
            <person name="Hensen N."/>
            <person name="Bonometti L."/>
            <person name="Westerberg I."/>
            <person name="Brannstrom I.O."/>
            <person name="Guillou S."/>
            <person name="Cros-Aarteil S."/>
            <person name="Calhoun S."/>
            <person name="Haridas S."/>
            <person name="Kuo A."/>
            <person name="Mondo S."/>
            <person name="Pangilinan J."/>
            <person name="Riley R."/>
            <person name="Labutti K."/>
            <person name="Andreopoulos B."/>
            <person name="Lipzen A."/>
            <person name="Chen C."/>
            <person name="Yanf M."/>
            <person name="Daum C."/>
            <person name="Ng V."/>
            <person name="Clum A."/>
            <person name="Ohm R."/>
            <person name="Martin F."/>
            <person name="Silar P."/>
            <person name="Natvig D."/>
            <person name="Lalanne C."/>
            <person name="Gautier V."/>
            <person name="Ament-Velasquez S.L."/>
            <person name="Kruys A."/>
            <person name="Hutchinson M.I."/>
            <person name="Powell A.J."/>
            <person name="Barry K."/>
            <person name="Miller A.N."/>
            <person name="Grigoriev I.V."/>
            <person name="Debuchy R."/>
            <person name="Gladieux P."/>
            <person name="Thoren M.H."/>
            <person name="Johannesson H."/>
        </authorList>
    </citation>
    <scope>NUCLEOTIDE SEQUENCE</scope>
    <source>
        <strain evidence="1">CBS 757.83</strain>
    </source>
</reference>
<proteinExistence type="predicted"/>
<gene>
    <name evidence="1" type="ORF">N658DRAFT_40247</name>
</gene>
<keyword evidence="2" id="KW-1185">Reference proteome</keyword>
<dbReference type="EMBL" id="MU863633">
    <property type="protein sequence ID" value="KAK4101872.1"/>
    <property type="molecule type" value="Genomic_DNA"/>
</dbReference>
<dbReference type="Proteomes" id="UP001305647">
    <property type="component" value="Unassembled WGS sequence"/>
</dbReference>
<accession>A0AAN6Q6X4</accession>